<protein>
    <recommendedName>
        <fullName evidence="2">Dessication-associated protein</fullName>
    </recommendedName>
</protein>
<dbReference type="Gene3D" id="1.20.1260.10">
    <property type="match status" value="1"/>
</dbReference>
<organism evidence="1">
    <name type="scientific">uncultured Rubrobacteraceae bacterium</name>
    <dbReference type="NCBI Taxonomy" id="349277"/>
    <lineage>
        <taxon>Bacteria</taxon>
        <taxon>Bacillati</taxon>
        <taxon>Actinomycetota</taxon>
        <taxon>Rubrobacteria</taxon>
        <taxon>Rubrobacterales</taxon>
        <taxon>Rubrobacteraceae</taxon>
        <taxon>environmental samples</taxon>
    </lineage>
</organism>
<evidence type="ECO:0000313" key="1">
    <source>
        <dbReference type="EMBL" id="CAA9471111.1"/>
    </source>
</evidence>
<dbReference type="InterPro" id="IPR052965">
    <property type="entry name" value="Pigment-catalase-like"/>
</dbReference>
<dbReference type="Pfam" id="PF13668">
    <property type="entry name" value="Ferritin_2"/>
    <property type="match status" value="1"/>
</dbReference>
<dbReference type="EMBL" id="CADCVF010000081">
    <property type="protein sequence ID" value="CAA9471111.1"/>
    <property type="molecule type" value="Genomic_DNA"/>
</dbReference>
<dbReference type="CDD" id="cd00657">
    <property type="entry name" value="Ferritin_like"/>
    <property type="match status" value="1"/>
</dbReference>
<evidence type="ECO:0008006" key="2">
    <source>
        <dbReference type="Google" id="ProtNLM"/>
    </source>
</evidence>
<dbReference type="SUPFAM" id="SSF47240">
    <property type="entry name" value="Ferritin-like"/>
    <property type="match status" value="1"/>
</dbReference>
<proteinExistence type="predicted"/>
<dbReference type="AlphaFoldDB" id="A0A6J4RDK7"/>
<dbReference type="InterPro" id="IPR006311">
    <property type="entry name" value="TAT_signal"/>
</dbReference>
<gene>
    <name evidence="1" type="ORF">AVDCRST_MAG58-4221</name>
</gene>
<dbReference type="InterPro" id="IPR012347">
    <property type="entry name" value="Ferritin-like"/>
</dbReference>
<reference evidence="1" key="1">
    <citation type="submission" date="2020-02" db="EMBL/GenBank/DDBJ databases">
        <authorList>
            <person name="Meier V. D."/>
        </authorList>
    </citation>
    <scope>NUCLEOTIDE SEQUENCE</scope>
    <source>
        <strain evidence="1">AVDCRST_MAG58</strain>
    </source>
</reference>
<name>A0A6J4RDK7_9ACTN</name>
<dbReference type="PANTHER" id="PTHR31694:SF26">
    <property type="entry name" value="OS05G0151100 PROTEIN"/>
    <property type="match status" value="1"/>
</dbReference>
<sequence>MNRLARPLAYEKRMSDYMSERTYLDENEGRSLTSRRGFLTGSAAALAGGALMAVPGAAFAHKTAEPPTDVDMLNFALTLEHLEAVFYTQGLKKFDAKDFSEFFKKNRAYREQGINGTLEGEEVRMEFTILREHEQTHVDTLKSVIRSLGGKPVPECRYNFEKTAFTSVGKFVAVARVLENTGVTAYDGAIGHIENAKLLTAGATIATVEARHAAYLNLINGVQPFPRAFDKAVAPRKICGMVEPFIVSCPEPYGPYKSLADLCGRVPNTVREL</sequence>
<dbReference type="PANTHER" id="PTHR31694">
    <property type="entry name" value="DESICCATION-LIKE PROTEIN"/>
    <property type="match status" value="1"/>
</dbReference>
<accession>A0A6J4RDK7</accession>
<dbReference type="InterPro" id="IPR009078">
    <property type="entry name" value="Ferritin-like_SF"/>
</dbReference>
<dbReference type="PROSITE" id="PS51318">
    <property type="entry name" value="TAT"/>
    <property type="match status" value="1"/>
</dbReference>